<name>A0A1J5Q1N2_9ZZZZ</name>
<protein>
    <submittedName>
        <fullName evidence="1">Uncharacterized protein</fullName>
    </submittedName>
</protein>
<dbReference type="EMBL" id="MLJW01001676">
    <property type="protein sequence ID" value="OIQ77184.1"/>
    <property type="molecule type" value="Genomic_DNA"/>
</dbReference>
<comment type="caution">
    <text evidence="1">The sequence shown here is derived from an EMBL/GenBank/DDBJ whole genome shotgun (WGS) entry which is preliminary data.</text>
</comment>
<dbReference type="AlphaFoldDB" id="A0A1J5Q1N2"/>
<proteinExistence type="predicted"/>
<reference evidence="1" key="1">
    <citation type="submission" date="2016-10" db="EMBL/GenBank/DDBJ databases">
        <title>Sequence of Gallionella enrichment culture.</title>
        <authorList>
            <person name="Poehlein A."/>
            <person name="Muehling M."/>
            <person name="Daniel R."/>
        </authorList>
    </citation>
    <scope>NUCLEOTIDE SEQUENCE</scope>
</reference>
<evidence type="ECO:0000313" key="1">
    <source>
        <dbReference type="EMBL" id="OIQ77184.1"/>
    </source>
</evidence>
<sequence length="174" mass="19596">MQQHILQVGSGIFGEQCRIKFSLLSPQHIKLMLNHVTININVVALVDCCFAVVFNDFVLAIIGTDGLTCHITFVQPFTYRAATFGFNGCAYLIDSSFKCATVVICFVRLAIALKPAPLVNVKKCTTKFGWSECFIEPFRSQCKRVHCFQCLALTIFSGEKMIFDERTHHARFAF</sequence>
<accession>A0A1J5Q1N2</accession>
<organism evidence="1">
    <name type="scientific">mine drainage metagenome</name>
    <dbReference type="NCBI Taxonomy" id="410659"/>
    <lineage>
        <taxon>unclassified sequences</taxon>
        <taxon>metagenomes</taxon>
        <taxon>ecological metagenomes</taxon>
    </lineage>
</organism>
<gene>
    <name evidence="1" type="ORF">GALL_411240</name>
</gene>